<feature type="transmembrane region" description="Helical" evidence="9">
    <location>
        <begin position="216"/>
        <end position="234"/>
    </location>
</feature>
<dbReference type="EMBL" id="CAJVCH010544811">
    <property type="protein sequence ID" value="CAG7827773.1"/>
    <property type="molecule type" value="Genomic_DNA"/>
</dbReference>
<dbReference type="GO" id="GO:0005886">
    <property type="term" value="C:plasma membrane"/>
    <property type="evidence" value="ECO:0007669"/>
    <property type="project" value="UniProtKB-SubCell"/>
</dbReference>
<feature type="domain" description="Ionotropic glutamate receptor C-terminal" evidence="10">
    <location>
        <begin position="181"/>
        <end position="451"/>
    </location>
</feature>
<keyword evidence="7" id="KW-0675">Receptor</keyword>
<accession>A0A8J2PNH9</accession>
<organism evidence="11 12">
    <name type="scientific">Allacma fusca</name>
    <dbReference type="NCBI Taxonomy" id="39272"/>
    <lineage>
        <taxon>Eukaryota</taxon>
        <taxon>Metazoa</taxon>
        <taxon>Ecdysozoa</taxon>
        <taxon>Arthropoda</taxon>
        <taxon>Hexapoda</taxon>
        <taxon>Collembola</taxon>
        <taxon>Symphypleona</taxon>
        <taxon>Sminthuridae</taxon>
        <taxon>Allacma</taxon>
    </lineage>
</organism>
<evidence type="ECO:0000256" key="1">
    <source>
        <dbReference type="ARBA" id="ARBA00004651"/>
    </source>
</evidence>
<evidence type="ECO:0000256" key="9">
    <source>
        <dbReference type="SAM" id="Phobius"/>
    </source>
</evidence>
<keyword evidence="8" id="KW-0325">Glycoprotein</keyword>
<reference evidence="11" key="1">
    <citation type="submission" date="2021-06" db="EMBL/GenBank/DDBJ databases">
        <authorList>
            <person name="Hodson N. C."/>
            <person name="Mongue J. A."/>
            <person name="Jaron S. K."/>
        </authorList>
    </citation>
    <scope>NUCLEOTIDE SEQUENCE</scope>
</reference>
<feature type="transmembrane region" description="Helical" evidence="9">
    <location>
        <begin position="179"/>
        <end position="196"/>
    </location>
</feature>
<dbReference type="PANTHER" id="PTHR42643:SF24">
    <property type="entry name" value="IONOTROPIC RECEPTOR 60A"/>
    <property type="match status" value="1"/>
</dbReference>
<evidence type="ECO:0000256" key="2">
    <source>
        <dbReference type="ARBA" id="ARBA00008685"/>
    </source>
</evidence>
<feature type="transmembrane region" description="Helical" evidence="9">
    <location>
        <begin position="240"/>
        <end position="260"/>
    </location>
</feature>
<evidence type="ECO:0000256" key="4">
    <source>
        <dbReference type="ARBA" id="ARBA00022692"/>
    </source>
</evidence>
<dbReference type="Pfam" id="PF00060">
    <property type="entry name" value="Lig_chan"/>
    <property type="match status" value="1"/>
</dbReference>
<evidence type="ECO:0000256" key="8">
    <source>
        <dbReference type="ARBA" id="ARBA00023180"/>
    </source>
</evidence>
<dbReference type="PANTHER" id="PTHR42643">
    <property type="entry name" value="IONOTROPIC RECEPTOR 20A-RELATED"/>
    <property type="match status" value="1"/>
</dbReference>
<keyword evidence="6 9" id="KW-0472">Membrane</keyword>
<dbReference type="InterPro" id="IPR052192">
    <property type="entry name" value="Insect_Ionotropic_Sensory_Rcpt"/>
</dbReference>
<evidence type="ECO:0000313" key="11">
    <source>
        <dbReference type="EMBL" id="CAG7827773.1"/>
    </source>
</evidence>
<dbReference type="OrthoDB" id="6117597at2759"/>
<feature type="transmembrane region" description="Helical" evidence="9">
    <location>
        <begin position="440"/>
        <end position="460"/>
    </location>
</feature>
<evidence type="ECO:0000256" key="5">
    <source>
        <dbReference type="ARBA" id="ARBA00022989"/>
    </source>
</evidence>
<dbReference type="GO" id="GO:0050906">
    <property type="term" value="P:detection of stimulus involved in sensory perception"/>
    <property type="evidence" value="ECO:0007669"/>
    <property type="project" value="UniProtKB-ARBA"/>
</dbReference>
<evidence type="ECO:0000259" key="10">
    <source>
        <dbReference type="Pfam" id="PF00060"/>
    </source>
</evidence>
<name>A0A8J2PNH9_9HEXA</name>
<evidence type="ECO:0000256" key="7">
    <source>
        <dbReference type="ARBA" id="ARBA00023170"/>
    </source>
</evidence>
<comment type="subcellular location">
    <subcellularLocation>
        <location evidence="1">Cell membrane</location>
        <topology evidence="1">Multi-pass membrane protein</topology>
    </subcellularLocation>
</comment>
<evidence type="ECO:0000256" key="3">
    <source>
        <dbReference type="ARBA" id="ARBA00022475"/>
    </source>
</evidence>
<protein>
    <recommendedName>
        <fullName evidence="10">Ionotropic glutamate receptor C-terminal domain-containing protein</fullName>
    </recommendedName>
</protein>
<evidence type="ECO:0000313" key="12">
    <source>
        <dbReference type="Proteomes" id="UP000708208"/>
    </source>
</evidence>
<dbReference type="InterPro" id="IPR001320">
    <property type="entry name" value="Iontro_rcpt_C"/>
</dbReference>
<comment type="caution">
    <text evidence="11">The sequence shown here is derived from an EMBL/GenBank/DDBJ whole genome shotgun (WGS) entry which is preliminary data.</text>
</comment>
<proteinExistence type="inferred from homology"/>
<keyword evidence="3" id="KW-1003">Cell membrane</keyword>
<sequence>MELDSSEKDESAVDSVLAWRVHHVFKSIQLQEITIRLPLTSEDIDCFVDAPGKFQNVSMKAGGVPFDTLNPCLLATRTVNDSFEFVSGFELEIINYLAEALNFSGTRYTRLAGNGSLIGIGAQVTTGEADISISTHEYNPYRQSKLSFLHPTYSSPINVYIFRKSASSFQDVFFSCCDVYIWISLVSFWILSSILTKSFSSLKQRTGKVSKNDKDVGSNAILVVTGAACQQGWYTSPDSVSMRIIALASFITHIVCYAALTATLVSTLSVDQQLIRDSSDLTKYQYKMYSDGTALVADYIADKVEGKSTNDSSVVRKTISSADAFKKIYSEKAGLISFSDFFYPQLKTYFKSGCNVENPETQIQEKICKDIQQVSVSRVPLKAGTFLPKHSPLKPYFNQKIVLLIERGIRHRFLTIFFRKSSVQCVKAPAEPVPIEFKDVWTAIMILLVGCVFSGIMLLAERIFYNFLSQ</sequence>
<comment type="similarity">
    <text evidence="2">Belongs to the glutamate-gated ion channel (TC 1.A.10.1) family.</text>
</comment>
<dbReference type="AlphaFoldDB" id="A0A8J2PNH9"/>
<evidence type="ECO:0000256" key="6">
    <source>
        <dbReference type="ARBA" id="ARBA00023136"/>
    </source>
</evidence>
<keyword evidence="4 9" id="KW-0812">Transmembrane</keyword>
<gene>
    <name evidence="11" type="ORF">AFUS01_LOCUS37739</name>
</gene>
<keyword evidence="5 9" id="KW-1133">Transmembrane helix</keyword>
<keyword evidence="12" id="KW-1185">Reference proteome</keyword>
<dbReference type="Proteomes" id="UP000708208">
    <property type="component" value="Unassembled WGS sequence"/>
</dbReference>
<dbReference type="GO" id="GO:0015276">
    <property type="term" value="F:ligand-gated monoatomic ion channel activity"/>
    <property type="evidence" value="ECO:0007669"/>
    <property type="project" value="InterPro"/>
</dbReference>